<reference evidence="2 3" key="1">
    <citation type="submission" date="2020-08" db="EMBL/GenBank/DDBJ databases">
        <title>Genomic Encyclopedia of Type Strains, Phase IV (KMG-IV): sequencing the most valuable type-strain genomes for metagenomic binning, comparative biology and taxonomic classification.</title>
        <authorList>
            <person name="Goeker M."/>
        </authorList>
    </citation>
    <scope>NUCLEOTIDE SEQUENCE [LARGE SCALE GENOMIC DNA]</scope>
    <source>
        <strain evidence="2 3">DSM 17498</strain>
    </source>
</reference>
<evidence type="ECO:0000313" key="2">
    <source>
        <dbReference type="EMBL" id="MBB5055328.1"/>
    </source>
</evidence>
<comment type="caution">
    <text evidence="2">The sequence shown here is derived from an EMBL/GenBank/DDBJ whole genome shotgun (WGS) entry which is preliminary data.</text>
</comment>
<dbReference type="AlphaFoldDB" id="A0A840NC32"/>
<dbReference type="SUPFAM" id="SSF56281">
    <property type="entry name" value="Metallo-hydrolase/oxidoreductase"/>
    <property type="match status" value="1"/>
</dbReference>
<dbReference type="Pfam" id="PF10996">
    <property type="entry name" value="Beta-Casp"/>
    <property type="match status" value="1"/>
</dbReference>
<evidence type="ECO:0000259" key="1">
    <source>
        <dbReference type="Pfam" id="PF10996"/>
    </source>
</evidence>
<organism evidence="2 3">
    <name type="scientific">Afipia massiliensis</name>
    <dbReference type="NCBI Taxonomy" id="211460"/>
    <lineage>
        <taxon>Bacteria</taxon>
        <taxon>Pseudomonadati</taxon>
        <taxon>Pseudomonadota</taxon>
        <taxon>Alphaproteobacteria</taxon>
        <taxon>Hyphomicrobiales</taxon>
        <taxon>Nitrobacteraceae</taxon>
        <taxon>Afipia</taxon>
    </lineage>
</organism>
<dbReference type="InterPro" id="IPR022712">
    <property type="entry name" value="Beta_Casp"/>
</dbReference>
<protein>
    <submittedName>
        <fullName evidence="2">Cft2 family RNA processing exonuclease</fullName>
    </submittedName>
</protein>
<dbReference type="EMBL" id="JACHIJ010000018">
    <property type="protein sequence ID" value="MBB5055328.1"/>
    <property type="molecule type" value="Genomic_DNA"/>
</dbReference>
<dbReference type="Proteomes" id="UP000521227">
    <property type="component" value="Unassembled WGS sequence"/>
</dbReference>
<proteinExistence type="predicted"/>
<feature type="domain" description="Beta-Casp" evidence="1">
    <location>
        <begin position="4"/>
        <end position="51"/>
    </location>
</feature>
<keyword evidence="2" id="KW-0378">Hydrolase</keyword>
<dbReference type="Gene3D" id="3.40.50.10890">
    <property type="match status" value="1"/>
</dbReference>
<dbReference type="GO" id="GO:0004527">
    <property type="term" value="F:exonuclease activity"/>
    <property type="evidence" value="ECO:0007669"/>
    <property type="project" value="UniProtKB-KW"/>
</dbReference>
<keyword evidence="2" id="KW-0269">Exonuclease</keyword>
<name>A0A840NC32_9BRAD</name>
<accession>A0A840NC32</accession>
<sequence>MERTQELLVDLVDLMERGEIPPAPIFLDSPLAIRATEVFRKHSESLDPAVDVRRTLNSPK</sequence>
<gene>
    <name evidence="2" type="ORF">HNQ36_005339</name>
</gene>
<keyword evidence="2" id="KW-0540">Nuclease</keyword>
<evidence type="ECO:0000313" key="3">
    <source>
        <dbReference type="Proteomes" id="UP000521227"/>
    </source>
</evidence>
<dbReference type="InterPro" id="IPR036866">
    <property type="entry name" value="RibonucZ/Hydroxyglut_hydro"/>
</dbReference>